<reference evidence="2" key="1">
    <citation type="journal article" date="2016" name="Nat. Genet.">
        <title>The genome sequences of Arachis duranensis and Arachis ipaensis, the diploid ancestors of cultivated peanut.</title>
        <authorList>
            <person name="Bertioli D.J."/>
            <person name="Cannon S.B."/>
            <person name="Froenicke L."/>
            <person name="Huang G."/>
            <person name="Farmer A.D."/>
            <person name="Cannon E.K."/>
            <person name="Liu X."/>
            <person name="Gao D."/>
            <person name="Clevenger J."/>
            <person name="Dash S."/>
            <person name="Ren L."/>
            <person name="Moretzsohn M.C."/>
            <person name="Shirasawa K."/>
            <person name="Huang W."/>
            <person name="Vidigal B."/>
            <person name="Abernathy B."/>
            <person name="Chu Y."/>
            <person name="Niederhuth C.E."/>
            <person name="Umale P."/>
            <person name="Araujo A.C."/>
            <person name="Kozik A."/>
            <person name="Kim K.D."/>
            <person name="Burow M.D."/>
            <person name="Varshney R.K."/>
            <person name="Wang X."/>
            <person name="Zhang X."/>
            <person name="Barkley N."/>
            <person name="Guimaraes P.M."/>
            <person name="Isobe S."/>
            <person name="Guo B."/>
            <person name="Liao B."/>
            <person name="Stalker H.T."/>
            <person name="Schmitz R.J."/>
            <person name="Scheffler B.E."/>
            <person name="Leal-Bertioli S.C."/>
            <person name="Xun X."/>
            <person name="Jackson S.A."/>
            <person name="Michelmore R."/>
            <person name="Ozias-Akins P."/>
        </authorList>
    </citation>
    <scope>NUCLEOTIDE SEQUENCE [LARGE SCALE GENOMIC DNA]</scope>
    <source>
        <strain evidence="2">cv. V14167</strain>
    </source>
</reference>
<dbReference type="Proteomes" id="UP000515211">
    <property type="component" value="Chromosome 1"/>
</dbReference>
<accession>A0A6P4D2L1</accession>
<evidence type="ECO:0000313" key="2">
    <source>
        <dbReference type="Proteomes" id="UP000515211"/>
    </source>
</evidence>
<dbReference type="PANTHER" id="PTHR36617:SF15">
    <property type="entry name" value="REVERSE TRANSCRIPTASE ZINC-BINDING DOMAIN-CONTAINING PROTEIN"/>
    <property type="match status" value="1"/>
</dbReference>
<proteinExistence type="predicted"/>
<sequence>MAPKKVGGLGVGDAVLRNTALLFKWWWRFSKEECSLWKKVVCSYNSMNPFEMVHGQPVPPRGGPWKDICQLQIREPQVRETMIRGLSMEVGNGRTTRFWKNVWLPDGVLKDLFPRLFSDSNLKGFVVGDCGFWDGLEWIWSFQWSRQLFRWELELLNHLHEILHSVKLTTEREDKVVCKFDRTGIFSTNSFVKGLQEAVLSEKITSYNFTSVIWRGFVPQMVELFSWFVFIERMNTKERLSRLGVIGQLDNMCALCCKVVESAVHLFLGCELTWQVWCAWLFAFGRSWAILGTLKQHFESWTHASQRKIERKRWLIEFFAVIWAIWLERNDRVFNNHGS</sequence>
<gene>
    <name evidence="3" type="primary">LOC107485018</name>
</gene>
<feature type="domain" description="Reverse transcriptase zinc-binding" evidence="1">
    <location>
        <begin position="201"/>
        <end position="277"/>
    </location>
</feature>
<evidence type="ECO:0000313" key="3">
    <source>
        <dbReference type="RefSeq" id="XP_015961069.1"/>
    </source>
</evidence>
<dbReference type="Pfam" id="PF13966">
    <property type="entry name" value="zf-RVT"/>
    <property type="match status" value="1"/>
</dbReference>
<evidence type="ECO:0000259" key="1">
    <source>
        <dbReference type="Pfam" id="PF13966"/>
    </source>
</evidence>
<dbReference type="RefSeq" id="XP_015961069.1">
    <property type="nucleotide sequence ID" value="XM_016105583.1"/>
</dbReference>
<protein>
    <submittedName>
        <fullName evidence="3">Uncharacterized protein LOC107485018</fullName>
    </submittedName>
</protein>
<dbReference type="GeneID" id="107485018"/>
<dbReference type="InterPro" id="IPR026960">
    <property type="entry name" value="RVT-Znf"/>
</dbReference>
<reference evidence="3" key="2">
    <citation type="submission" date="2025-08" db="UniProtKB">
        <authorList>
            <consortium name="RefSeq"/>
        </authorList>
    </citation>
    <scope>IDENTIFICATION</scope>
    <source>
        <tissue evidence="3">Whole plant</tissue>
    </source>
</reference>
<name>A0A6P4D2L1_ARADU</name>
<organism evidence="2 3">
    <name type="scientific">Arachis duranensis</name>
    <name type="common">Wild peanut</name>
    <dbReference type="NCBI Taxonomy" id="130453"/>
    <lineage>
        <taxon>Eukaryota</taxon>
        <taxon>Viridiplantae</taxon>
        <taxon>Streptophyta</taxon>
        <taxon>Embryophyta</taxon>
        <taxon>Tracheophyta</taxon>
        <taxon>Spermatophyta</taxon>
        <taxon>Magnoliopsida</taxon>
        <taxon>eudicotyledons</taxon>
        <taxon>Gunneridae</taxon>
        <taxon>Pentapetalae</taxon>
        <taxon>rosids</taxon>
        <taxon>fabids</taxon>
        <taxon>Fabales</taxon>
        <taxon>Fabaceae</taxon>
        <taxon>Papilionoideae</taxon>
        <taxon>50 kb inversion clade</taxon>
        <taxon>dalbergioids sensu lato</taxon>
        <taxon>Dalbergieae</taxon>
        <taxon>Pterocarpus clade</taxon>
        <taxon>Arachis</taxon>
    </lineage>
</organism>
<keyword evidence="2" id="KW-1185">Reference proteome</keyword>
<dbReference type="KEGG" id="adu:107485018"/>
<dbReference type="AlphaFoldDB" id="A0A6P4D2L1"/>
<dbReference type="PANTHER" id="PTHR36617">
    <property type="entry name" value="PROTEIN, PUTATIVE-RELATED"/>
    <property type="match status" value="1"/>
</dbReference>